<protein>
    <submittedName>
        <fullName evidence="2">Uncharacterized protein</fullName>
    </submittedName>
</protein>
<dbReference type="Proteomes" id="UP000591131">
    <property type="component" value="Unassembled WGS sequence"/>
</dbReference>
<dbReference type="EMBL" id="JAAPAO010000435">
    <property type="protein sequence ID" value="KAF4659883.1"/>
    <property type="molecule type" value="Genomic_DNA"/>
</dbReference>
<dbReference type="OrthoDB" id="10532371at2759"/>
<evidence type="ECO:0000256" key="1">
    <source>
        <dbReference type="SAM" id="MobiDB-lite"/>
    </source>
</evidence>
<feature type="region of interest" description="Disordered" evidence="1">
    <location>
        <begin position="347"/>
        <end position="373"/>
    </location>
</feature>
<reference evidence="2 3" key="1">
    <citation type="submission" date="2020-04" db="EMBL/GenBank/DDBJ databases">
        <title>Perkinsus chesapeaki whole genome sequence.</title>
        <authorList>
            <person name="Bogema D.R."/>
        </authorList>
    </citation>
    <scope>NUCLEOTIDE SEQUENCE [LARGE SCALE GENOMIC DNA]</scope>
    <source>
        <strain evidence="2">ATCC PRA-425</strain>
    </source>
</reference>
<organism evidence="2 3">
    <name type="scientific">Perkinsus chesapeaki</name>
    <name type="common">Clam parasite</name>
    <name type="synonym">Perkinsus andrewsi</name>
    <dbReference type="NCBI Taxonomy" id="330153"/>
    <lineage>
        <taxon>Eukaryota</taxon>
        <taxon>Sar</taxon>
        <taxon>Alveolata</taxon>
        <taxon>Perkinsozoa</taxon>
        <taxon>Perkinsea</taxon>
        <taxon>Perkinsida</taxon>
        <taxon>Perkinsidae</taxon>
        <taxon>Perkinsus</taxon>
    </lineage>
</organism>
<name>A0A7J6LL28_PERCH</name>
<proteinExistence type="predicted"/>
<gene>
    <name evidence="2" type="ORF">FOL47_007389</name>
</gene>
<evidence type="ECO:0000313" key="3">
    <source>
        <dbReference type="Proteomes" id="UP000591131"/>
    </source>
</evidence>
<dbReference type="AlphaFoldDB" id="A0A7J6LL28"/>
<sequence>MDKGDEEKTLMEAVKRRRVFKKCKEGTNPEEQLRIAGDIIDGEVERISKEWEKLTRQQPIPLNRMELRNECDRLMKEACIVIEFIFERATVKGTNLKDHLYLGVLTSSSIVYHIAIFSINHNIANIAIKHMAYIIRAIEACPTLRDTKYALWLVQLYTTLCCCVESSPHKEGLLNTYHNALKVAEEAVKSIDDLQKLENLAQPVPAHRQQIIDKAKLIVKGLHVKYEFWANSFANGKVSPGACAALLEQMGISDDSSCCDISPMDFLLEILKVPLSRIIHPASDGGDDDDNTDEPGSAAAAEQYSLLHNMRVELLKEVIEYGRKYLNCIEKICTKYEQLSQNLNVGEASEANEEGRAAAEDEDHEDSTAQSSVNAPLSVGAHATLIELTLRFQLKDELNDLLQVYKQRTKHRHVLNPPLIDIDVIVTRGDEEPAIPSGWGLLSGDLNRFSKTLKVSSMEGAANRGGVLPKFEPLPVDTYPESSKELPSHVYLIGRYFDPWKDDRVEQKGVNRISSLGLVFDRDLPVTDGRLNDNMEIHFLTKTIMPDYLKETVVMPYLKHMSNWF</sequence>
<keyword evidence="3" id="KW-1185">Reference proteome</keyword>
<accession>A0A7J6LL28</accession>
<comment type="caution">
    <text evidence="2">The sequence shown here is derived from an EMBL/GenBank/DDBJ whole genome shotgun (WGS) entry which is preliminary data.</text>
</comment>
<evidence type="ECO:0000313" key="2">
    <source>
        <dbReference type="EMBL" id="KAF4659883.1"/>
    </source>
</evidence>